<feature type="chain" id="PRO_5017944248" description="DUF1541 domain-containing protein" evidence="1">
    <location>
        <begin position="24"/>
        <end position="203"/>
    </location>
</feature>
<evidence type="ECO:0000256" key="1">
    <source>
        <dbReference type="SAM" id="SignalP"/>
    </source>
</evidence>
<dbReference type="AlphaFoldDB" id="A0A3G6J1G0"/>
<dbReference type="RefSeq" id="WP_123934394.1">
    <property type="nucleotide sequence ID" value="NZ_CP033897.1"/>
</dbReference>
<dbReference type="Gene3D" id="2.30.30.1210">
    <property type="entry name" value="Domain of unknown function DUF1541"/>
    <property type="match status" value="1"/>
</dbReference>
<dbReference type="OrthoDB" id="1701949at2"/>
<evidence type="ECO:0000259" key="2">
    <source>
        <dbReference type="Pfam" id="PF07563"/>
    </source>
</evidence>
<feature type="domain" description="DUF1541" evidence="2">
    <location>
        <begin position="84"/>
        <end position="135"/>
    </location>
</feature>
<sequence length="203" mass="22076" precursor="true">MRRFSRTAIAIAAVASLALTACGDDKDEDEVVVTTTANDGSTDTTVVETEDHDAHHDHAAMQHNTDGGEAPAGMNDAVNPKFNVGDKVRIDAEHMPGMEDAIGTIKGAYATTAYEVNYEPTDGSPRVEDHKWVVHEELDNPGDAPLRDDTPIVINADHMKGMKGAKGTVEDAETTNVYMIDFDANGQHYTNHKWVTEDELENL</sequence>
<protein>
    <recommendedName>
        <fullName evidence="2">DUF1541 domain-containing protein</fullName>
    </recommendedName>
</protein>
<keyword evidence="1" id="KW-0732">Signal</keyword>
<dbReference type="Proteomes" id="UP000271587">
    <property type="component" value="Chromosome"/>
</dbReference>
<evidence type="ECO:0000313" key="3">
    <source>
        <dbReference type="EMBL" id="AZA11643.1"/>
    </source>
</evidence>
<reference evidence="3 4" key="1">
    <citation type="submission" date="2018-11" db="EMBL/GenBank/DDBJ databases">
        <authorList>
            <person name="Kleinhagauer T."/>
            <person name="Glaeser S.P."/>
            <person name="Spergser J."/>
            <person name="Ruckert C."/>
            <person name="Kaempfer P."/>
            <person name="Busse H.-J."/>
        </authorList>
    </citation>
    <scope>NUCLEOTIDE SEQUENCE [LARGE SCALE GENOMIC DNA]</scope>
    <source>
        <strain evidence="3 4">W8</strain>
    </source>
</reference>
<feature type="signal peptide" evidence="1">
    <location>
        <begin position="1"/>
        <end position="23"/>
    </location>
</feature>
<dbReference type="EMBL" id="CP033897">
    <property type="protein sequence ID" value="AZA11643.1"/>
    <property type="molecule type" value="Genomic_DNA"/>
</dbReference>
<proteinExistence type="predicted"/>
<evidence type="ECO:0000313" key="4">
    <source>
        <dbReference type="Proteomes" id="UP000271587"/>
    </source>
</evidence>
<accession>A0A3G6J1G0</accession>
<dbReference type="KEGG" id="cgk:CGERO_06715"/>
<dbReference type="InterPro" id="IPR011438">
    <property type="entry name" value="DUF1541"/>
</dbReference>
<dbReference type="Pfam" id="PF07563">
    <property type="entry name" value="DUF1541"/>
    <property type="match status" value="2"/>
</dbReference>
<organism evidence="3 4">
    <name type="scientific">Corynebacterium gerontici</name>
    <dbReference type="NCBI Taxonomy" id="2079234"/>
    <lineage>
        <taxon>Bacteria</taxon>
        <taxon>Bacillati</taxon>
        <taxon>Actinomycetota</taxon>
        <taxon>Actinomycetes</taxon>
        <taxon>Mycobacteriales</taxon>
        <taxon>Corynebacteriaceae</taxon>
        <taxon>Corynebacterium</taxon>
    </lineage>
</organism>
<feature type="domain" description="DUF1541" evidence="2">
    <location>
        <begin position="152"/>
        <end position="197"/>
    </location>
</feature>
<name>A0A3G6J1G0_9CORY</name>
<dbReference type="PROSITE" id="PS51257">
    <property type="entry name" value="PROKAR_LIPOPROTEIN"/>
    <property type="match status" value="1"/>
</dbReference>
<gene>
    <name evidence="3" type="ORF">CGERO_06715</name>
</gene>
<keyword evidence="4" id="KW-1185">Reference proteome</keyword>